<dbReference type="Proteomes" id="UP000075920">
    <property type="component" value="Unassembled WGS sequence"/>
</dbReference>
<sequence>MDKSAVFIAVVSNDLLQSVRKYATRRYKCMMYYFHYDPITFTGSWLIEQESKTTYPLEQFGNGWDLRGQTLIYLNADSDRETPFDSELGWTIARRHNGSFKEADARYDVELDTIEQVNETCYFQRDVFLEILGHRFKNIFHTFDLYGTYEQMWTNKVCQITTCSDLSMGHMRIETQSESFNDEDDPNFDRYYRYSKVRLRTAIAMYSILNYSPMRTFIKRYVAAYNEGHLHHWPLLKTGKMHSTRRDIHATITVVAMSAEDLMLKMEFQLTLREGASAVPIRVKPVDLITDIALLYARPTLTLTFEYTGSISLSPSTRDARKVIGKELPTFSGSSQQSPLFISRFEHLTTICGFSDDENLLRLQKALKGNALGAVSSLVLLQPGLKEAMTTLKLRFGRPNVIVERLIEKVRRIPAPKADRLETLADFGFTKRNLCATIQASGLPEYSCNAVLLKGLLVKLPSSTCIEWARNNSSYPTFYRRNSVGGWAI</sequence>
<name>A0A182VSM1_9DIPT</name>
<reference evidence="1" key="2">
    <citation type="submission" date="2020-05" db="UniProtKB">
        <authorList>
            <consortium name="EnsemblMetazoa"/>
        </authorList>
    </citation>
    <scope>IDENTIFICATION</scope>
    <source>
        <strain evidence="1">MINIMUS1</strain>
    </source>
</reference>
<evidence type="ECO:0000313" key="2">
    <source>
        <dbReference type="Proteomes" id="UP000075920"/>
    </source>
</evidence>
<dbReference type="InterPro" id="IPR005312">
    <property type="entry name" value="DUF1759"/>
</dbReference>
<accession>A0A182VSM1</accession>
<evidence type="ECO:0000313" key="1">
    <source>
        <dbReference type="EnsemblMetazoa" id="AMIN001061-PA"/>
    </source>
</evidence>
<dbReference type="EnsemblMetazoa" id="AMIN001061-RA">
    <property type="protein sequence ID" value="AMIN001061-PA"/>
    <property type="gene ID" value="AMIN001061"/>
</dbReference>
<dbReference type="AlphaFoldDB" id="A0A182VSM1"/>
<proteinExistence type="predicted"/>
<protein>
    <submittedName>
        <fullName evidence="1">Uncharacterized protein</fullName>
    </submittedName>
</protein>
<keyword evidence="2" id="KW-1185">Reference proteome</keyword>
<dbReference type="STRING" id="112268.A0A182VSM1"/>
<dbReference type="VEuPathDB" id="VectorBase:AMIN001061"/>
<organism evidence="1 2">
    <name type="scientific">Anopheles minimus</name>
    <dbReference type="NCBI Taxonomy" id="112268"/>
    <lineage>
        <taxon>Eukaryota</taxon>
        <taxon>Metazoa</taxon>
        <taxon>Ecdysozoa</taxon>
        <taxon>Arthropoda</taxon>
        <taxon>Hexapoda</taxon>
        <taxon>Insecta</taxon>
        <taxon>Pterygota</taxon>
        <taxon>Neoptera</taxon>
        <taxon>Endopterygota</taxon>
        <taxon>Diptera</taxon>
        <taxon>Nematocera</taxon>
        <taxon>Culicoidea</taxon>
        <taxon>Culicidae</taxon>
        <taxon>Anophelinae</taxon>
        <taxon>Anopheles</taxon>
    </lineage>
</organism>
<dbReference type="Pfam" id="PF03564">
    <property type="entry name" value="DUF1759"/>
    <property type="match status" value="1"/>
</dbReference>
<reference evidence="2" key="1">
    <citation type="submission" date="2013-03" db="EMBL/GenBank/DDBJ databases">
        <title>The Genome Sequence of Anopheles minimus MINIMUS1.</title>
        <authorList>
            <consortium name="The Broad Institute Genomics Platform"/>
            <person name="Neafsey D.E."/>
            <person name="Walton C."/>
            <person name="Walker B."/>
            <person name="Young S.K."/>
            <person name="Zeng Q."/>
            <person name="Gargeya S."/>
            <person name="Fitzgerald M."/>
            <person name="Haas B."/>
            <person name="Abouelleil A."/>
            <person name="Allen A.W."/>
            <person name="Alvarado L."/>
            <person name="Arachchi H.M."/>
            <person name="Berlin A.M."/>
            <person name="Chapman S.B."/>
            <person name="Gainer-Dewar J."/>
            <person name="Goldberg J."/>
            <person name="Griggs A."/>
            <person name="Gujja S."/>
            <person name="Hansen M."/>
            <person name="Howarth C."/>
            <person name="Imamovic A."/>
            <person name="Ireland A."/>
            <person name="Larimer J."/>
            <person name="McCowan C."/>
            <person name="Murphy C."/>
            <person name="Pearson M."/>
            <person name="Poon T.W."/>
            <person name="Priest M."/>
            <person name="Roberts A."/>
            <person name="Saif S."/>
            <person name="Shea T."/>
            <person name="Sisk P."/>
            <person name="Sykes S."/>
            <person name="Wortman J."/>
            <person name="Nusbaum C."/>
            <person name="Birren B."/>
        </authorList>
    </citation>
    <scope>NUCLEOTIDE SEQUENCE [LARGE SCALE GENOMIC DNA]</scope>
    <source>
        <strain evidence="2">MINIMUS1</strain>
    </source>
</reference>